<accession>A0A1R4H3S7</accession>
<evidence type="ECO:0000313" key="4">
    <source>
        <dbReference type="Proteomes" id="UP000195667"/>
    </source>
</evidence>
<dbReference type="EMBL" id="FUKI01000059">
    <property type="protein sequence ID" value="SJM90691.1"/>
    <property type="molecule type" value="Genomic_DNA"/>
</dbReference>
<dbReference type="InterPro" id="IPR021992">
    <property type="entry name" value="MVL"/>
</dbReference>
<keyword evidence="4" id="KW-1185">Reference proteome</keyword>
<evidence type="ECO:0000259" key="2">
    <source>
        <dbReference type="Pfam" id="PF12151"/>
    </source>
</evidence>
<protein>
    <recommendedName>
        <fullName evidence="2">Mannan-binding protein domain-containing protein</fullName>
    </recommendedName>
</protein>
<dbReference type="AlphaFoldDB" id="A0A1R4H3S7"/>
<organism evidence="3 4">
    <name type="scientific">Crenothrix polyspora</name>
    <dbReference type="NCBI Taxonomy" id="360316"/>
    <lineage>
        <taxon>Bacteria</taxon>
        <taxon>Pseudomonadati</taxon>
        <taxon>Pseudomonadota</taxon>
        <taxon>Gammaproteobacteria</taxon>
        <taxon>Methylococcales</taxon>
        <taxon>Crenotrichaceae</taxon>
        <taxon>Crenothrix</taxon>
    </lineage>
</organism>
<dbReference type="Pfam" id="PF12151">
    <property type="entry name" value="MVL"/>
    <property type="match status" value="1"/>
</dbReference>
<dbReference type="Proteomes" id="UP000195667">
    <property type="component" value="Unassembled WGS sequence"/>
</dbReference>
<sequence length="485" mass="52675">MDINLQRFAPLYLSTLLLASFCGTVQAEIYNCKANPTWFSSPSMPTEVAKNGKDGSSNFCDFYQFSWQAFAYLMSPSQANPAIKNFQDTTQFKELEINADGTPANSCDGIQSGNTLFVRVSKSQDAGAPFVIPERINQAGGGATIYDQNGNVVYYDVKFSKNMCNVSEIKKLNNFPNGTTELKTAWKVLKPGEESKYLTMKTNIGKDTALTTLGMIGFHLAIATTDHPEFVWATFEHNTNAPDCNTPATTAGWSFASSQCATALENKDNLGVVQCQFNNAKKQTDPTKVTGTPTQICREYAYGSEKSDLKYAENVGDITSLNRDVTQYLTGHYAVLKNYFNVGALWVSDITQDSSPQNGSTSNQRGSLRLANTVAETDHQNVDLNPATNQGFASNCFGCHGYSGTKSIMSNKNTTSGGLSHIFDDIAVGMGQCLDVQASQLINNQSDAKNICPSTCTNSSSKLTWNGQWTNQGVPMTVCGCCGKK</sequence>
<evidence type="ECO:0000313" key="3">
    <source>
        <dbReference type="EMBL" id="SJM90691.1"/>
    </source>
</evidence>
<evidence type="ECO:0000256" key="1">
    <source>
        <dbReference type="SAM" id="SignalP"/>
    </source>
</evidence>
<dbReference type="InterPro" id="IPR053754">
    <property type="entry name" value="OligoMan_bind_ChitinaseAct_sf"/>
</dbReference>
<proteinExistence type="predicted"/>
<dbReference type="Gene3D" id="3.30.1490.230">
    <property type="match status" value="1"/>
</dbReference>
<name>A0A1R4H3S7_9GAMM</name>
<dbReference type="OrthoDB" id="280897at2"/>
<dbReference type="RefSeq" id="WP_087142651.1">
    <property type="nucleotide sequence ID" value="NZ_FUKI01000059.1"/>
</dbReference>
<feature type="signal peptide" evidence="1">
    <location>
        <begin position="1"/>
        <end position="27"/>
    </location>
</feature>
<reference evidence="4" key="1">
    <citation type="submission" date="2017-02" db="EMBL/GenBank/DDBJ databases">
        <authorList>
            <person name="Daims H."/>
        </authorList>
    </citation>
    <scope>NUCLEOTIDE SEQUENCE [LARGE SCALE GENOMIC DNA]</scope>
</reference>
<feature type="domain" description="Mannan-binding protein" evidence="2">
    <location>
        <begin position="445"/>
        <end position="481"/>
    </location>
</feature>
<feature type="chain" id="PRO_5012210171" description="Mannan-binding protein domain-containing protein" evidence="1">
    <location>
        <begin position="28"/>
        <end position="485"/>
    </location>
</feature>
<keyword evidence="1" id="KW-0732">Signal</keyword>
<gene>
    <name evidence="3" type="ORF">CRENPOLYSF1_1510004</name>
</gene>